<dbReference type="EMBL" id="CP111020">
    <property type="protein sequence ID" value="WAR14364.1"/>
    <property type="molecule type" value="Genomic_DNA"/>
</dbReference>
<dbReference type="PROSITE" id="PS00122">
    <property type="entry name" value="CARBOXYLESTERASE_B_1"/>
    <property type="match status" value="2"/>
</dbReference>
<dbReference type="InterPro" id="IPR029058">
    <property type="entry name" value="AB_hydrolase_fold"/>
</dbReference>
<comment type="similarity">
    <text evidence="1">Belongs to the type-B carboxylesterase/lipase family.</text>
</comment>
<organism evidence="4 5">
    <name type="scientific">Mya arenaria</name>
    <name type="common">Soft-shell clam</name>
    <dbReference type="NCBI Taxonomy" id="6604"/>
    <lineage>
        <taxon>Eukaryota</taxon>
        <taxon>Metazoa</taxon>
        <taxon>Spiralia</taxon>
        <taxon>Lophotrochozoa</taxon>
        <taxon>Mollusca</taxon>
        <taxon>Bivalvia</taxon>
        <taxon>Autobranchia</taxon>
        <taxon>Heteroconchia</taxon>
        <taxon>Euheterodonta</taxon>
        <taxon>Imparidentia</taxon>
        <taxon>Neoheterodontei</taxon>
        <taxon>Myida</taxon>
        <taxon>Myoidea</taxon>
        <taxon>Myidae</taxon>
        <taxon>Mya</taxon>
    </lineage>
</organism>
<evidence type="ECO:0000313" key="5">
    <source>
        <dbReference type="Proteomes" id="UP001164746"/>
    </source>
</evidence>
<dbReference type="InterPro" id="IPR002018">
    <property type="entry name" value="CarbesteraseB"/>
</dbReference>
<evidence type="ECO:0000256" key="2">
    <source>
        <dbReference type="ARBA" id="ARBA00022801"/>
    </source>
</evidence>
<reference evidence="4" key="1">
    <citation type="submission" date="2022-11" db="EMBL/GenBank/DDBJ databases">
        <title>Centuries of genome instability and evolution in soft-shell clam transmissible cancer (bioRxiv).</title>
        <authorList>
            <person name="Hart S.F.M."/>
            <person name="Yonemitsu M.A."/>
            <person name="Giersch R.M."/>
            <person name="Beal B.F."/>
            <person name="Arriagada G."/>
            <person name="Davis B.W."/>
            <person name="Ostrander E.A."/>
            <person name="Goff S.P."/>
            <person name="Metzger M.J."/>
        </authorList>
    </citation>
    <scope>NUCLEOTIDE SEQUENCE</scope>
    <source>
        <strain evidence="4">MELC-2E11</strain>
        <tissue evidence="4">Siphon/mantle</tissue>
    </source>
</reference>
<feature type="domain" description="Carboxylesterase type B" evidence="3">
    <location>
        <begin position="6"/>
        <end position="498"/>
    </location>
</feature>
<keyword evidence="2" id="KW-0378">Hydrolase</keyword>
<dbReference type="SUPFAM" id="SSF53474">
    <property type="entry name" value="alpha/beta-Hydrolases"/>
    <property type="match status" value="2"/>
</dbReference>
<name>A0ABY7EZF9_MYAAR</name>
<accession>A0ABY7EZF9</accession>
<sequence>MRAFVPSDLGGIDGAHKNVTVNGTTKTVHLFLGVPYAKPPVGRLRFQKPQPFLNFTTDSTKYNGNYFRSACVHFVVSKPVFTNQSEDCIYLNIYKPAKANSLAVMIWIHGGGFTSGSGDQLNMEYLAAFGNVIVITFNNRVGIFGFFSTMDQNAKGNYGLWDQRLVFQWVKKHIHAFGGDPNRITIIGQSAGAVSCSKHAMSEMNRNLFQRVITQSGSSMSVLNDMSVDARLNAIKLAEDAGCQISKEDYNNEGKLADIVQCVRNMDVPKIKDVMITTRNKKKVERLPVFLPVVDGDLIKVDPKDEKKLETENNEGLQFFGSLDFLNGITKWEGVSLMHVIQNDINDLYKSQPRPETIKNWFTPSLIKSIFKRRFPKEIQQLVLNRYTNWNDPLSPNTVREQILQFLGDVAYNVPAVRATREHFKYEYDTGSGNYLYHFVAEPSAYVMETPFWTEGATHADDLLFLLEMDNFDNYTDWQRQLSVSMMMYWANFAKTGPHVDINYKYHFTMHHSTYVRMFGVKLIFVVLGLFAFTDAGFRAFVQSDLGGITGAHKNVSVNEITKTVHLFLGVPYAKPPVGDLRFKKPEPFLNFTSDSTTFNGNYFRSACVQFSSVVNKHVSYNESENCLYLNIYKPKNASSLPVMIWIHGGDFTSGSADQFNMEYLAAFGNVIVVTFNYRVGIFGFFSTMDENAIGNYGLWDQRLVFQWVKKHINSFGGDPNRITIFGQSAGAVSCSLHAMAEVNRNLFQRVITQSGSSMSVLYNMSVDARLNAIYIAENVGCKISKKDYKNKGKLADMVECVRNVDVQKLKDIMNLTGNKDKVEG</sequence>
<dbReference type="Gene3D" id="3.40.50.1820">
    <property type="entry name" value="alpha/beta hydrolase"/>
    <property type="match status" value="2"/>
</dbReference>
<evidence type="ECO:0000259" key="3">
    <source>
        <dbReference type="Pfam" id="PF00135"/>
    </source>
</evidence>
<keyword evidence="5" id="KW-1185">Reference proteome</keyword>
<evidence type="ECO:0000313" key="4">
    <source>
        <dbReference type="EMBL" id="WAR14364.1"/>
    </source>
</evidence>
<dbReference type="Proteomes" id="UP001164746">
    <property type="component" value="Chromosome 9"/>
</dbReference>
<dbReference type="PANTHER" id="PTHR43903">
    <property type="entry name" value="NEUROLIGIN"/>
    <property type="match status" value="1"/>
</dbReference>
<protein>
    <submittedName>
        <fullName evidence="4">EST1F-like protein</fullName>
    </submittedName>
</protein>
<proteinExistence type="inferred from homology"/>
<feature type="domain" description="Carboxylesterase type B" evidence="3">
    <location>
        <begin position="541"/>
        <end position="816"/>
    </location>
</feature>
<dbReference type="InterPro" id="IPR051093">
    <property type="entry name" value="Neuroligin/BSAL"/>
</dbReference>
<dbReference type="Pfam" id="PF00135">
    <property type="entry name" value="COesterase"/>
    <property type="match status" value="2"/>
</dbReference>
<gene>
    <name evidence="4" type="ORF">MAR_004469</name>
</gene>
<evidence type="ECO:0000256" key="1">
    <source>
        <dbReference type="ARBA" id="ARBA00005964"/>
    </source>
</evidence>
<dbReference type="InterPro" id="IPR019826">
    <property type="entry name" value="Carboxylesterase_B_AS"/>
</dbReference>